<feature type="chain" id="PRO_5042867164" evidence="3">
    <location>
        <begin position="30"/>
        <end position="233"/>
    </location>
</feature>
<feature type="region of interest" description="Disordered" evidence="1">
    <location>
        <begin position="142"/>
        <end position="177"/>
    </location>
</feature>
<keyword evidence="2" id="KW-1133">Transmembrane helix</keyword>
<keyword evidence="2" id="KW-0812">Transmembrane</keyword>
<feature type="transmembrane region" description="Helical" evidence="2">
    <location>
        <begin position="189"/>
        <end position="213"/>
    </location>
</feature>
<proteinExistence type="predicted"/>
<dbReference type="Proteomes" id="UP001313282">
    <property type="component" value="Unassembled WGS sequence"/>
</dbReference>
<evidence type="ECO:0000256" key="2">
    <source>
        <dbReference type="SAM" id="Phobius"/>
    </source>
</evidence>
<accession>A0AAN8N3M4</accession>
<reference evidence="4 5" key="1">
    <citation type="submission" date="2019-10" db="EMBL/GenBank/DDBJ databases">
        <authorList>
            <person name="Palmer J.M."/>
        </authorList>
    </citation>
    <scope>NUCLEOTIDE SEQUENCE [LARGE SCALE GENOMIC DNA]</scope>
    <source>
        <strain evidence="4 5">TWF718</strain>
    </source>
</reference>
<sequence length="233" mass="24856">MLLPTWNALVTTGSSLVLGFALLIPYSNAQAPTAVVNVVFDKDYRDGSQCVQSALWYNGGFGRGGDNPDFKDLGIELGCGRYAQNECYCEPKAAATASSFISSFVKNCQTTSAADISSAISIYRRYCVQVNAVRAQQTTMATSKLLSSREPSPGQTSPDLSHTTYTGTPDNADPETVYSDSGLSQAAKIALGLGLGLGLTVLLFLAAIFFCLWKRGRRDSTATIGVVEHTPKQ</sequence>
<dbReference type="EMBL" id="JAVHNR010000003">
    <property type="protein sequence ID" value="KAK6348676.1"/>
    <property type="molecule type" value="Genomic_DNA"/>
</dbReference>
<dbReference type="AlphaFoldDB" id="A0AAN8N3M4"/>
<evidence type="ECO:0000256" key="1">
    <source>
        <dbReference type="SAM" id="MobiDB-lite"/>
    </source>
</evidence>
<gene>
    <name evidence="4" type="ORF">TWF718_006464</name>
</gene>
<name>A0AAN8N3M4_9PEZI</name>
<evidence type="ECO:0000313" key="4">
    <source>
        <dbReference type="EMBL" id="KAK6348676.1"/>
    </source>
</evidence>
<evidence type="ECO:0000256" key="3">
    <source>
        <dbReference type="SAM" id="SignalP"/>
    </source>
</evidence>
<organism evidence="4 5">
    <name type="scientific">Orbilia javanica</name>
    <dbReference type="NCBI Taxonomy" id="47235"/>
    <lineage>
        <taxon>Eukaryota</taxon>
        <taxon>Fungi</taxon>
        <taxon>Dikarya</taxon>
        <taxon>Ascomycota</taxon>
        <taxon>Pezizomycotina</taxon>
        <taxon>Orbiliomycetes</taxon>
        <taxon>Orbiliales</taxon>
        <taxon>Orbiliaceae</taxon>
        <taxon>Orbilia</taxon>
    </lineage>
</organism>
<evidence type="ECO:0000313" key="5">
    <source>
        <dbReference type="Proteomes" id="UP001313282"/>
    </source>
</evidence>
<keyword evidence="2" id="KW-0472">Membrane</keyword>
<feature type="compositionally biased region" description="Polar residues" evidence="1">
    <location>
        <begin position="142"/>
        <end position="169"/>
    </location>
</feature>
<protein>
    <submittedName>
        <fullName evidence="4">Uncharacterized protein</fullName>
    </submittedName>
</protein>
<comment type="caution">
    <text evidence="4">The sequence shown here is derived from an EMBL/GenBank/DDBJ whole genome shotgun (WGS) entry which is preliminary data.</text>
</comment>
<feature type="signal peptide" evidence="3">
    <location>
        <begin position="1"/>
        <end position="29"/>
    </location>
</feature>
<keyword evidence="3" id="KW-0732">Signal</keyword>
<keyword evidence="5" id="KW-1185">Reference proteome</keyword>